<evidence type="ECO:0000313" key="1">
    <source>
        <dbReference type="EMBL" id="KAJ6759150.1"/>
    </source>
</evidence>
<proteinExistence type="predicted"/>
<reference evidence="1" key="2">
    <citation type="journal article" date="2023" name="Int. J. Mol. Sci.">
        <title>De Novo Assembly and Annotation of 11 Diverse Shrub Willow (Salix) Genomes Reveals Novel Gene Organization in Sex-Linked Regions.</title>
        <authorList>
            <person name="Hyden B."/>
            <person name="Feng K."/>
            <person name="Yates T.B."/>
            <person name="Jawdy S."/>
            <person name="Cereghino C."/>
            <person name="Smart L.B."/>
            <person name="Muchero W."/>
        </authorList>
    </citation>
    <scope>NUCLEOTIDE SEQUENCE</scope>
    <source>
        <tissue evidence="1">Shoot tip</tissue>
    </source>
</reference>
<dbReference type="Proteomes" id="UP001151752">
    <property type="component" value="Chromosome 18"/>
</dbReference>
<reference evidence="1" key="1">
    <citation type="submission" date="2022-11" db="EMBL/GenBank/DDBJ databases">
        <authorList>
            <person name="Hyden B.L."/>
            <person name="Feng K."/>
            <person name="Yates T."/>
            <person name="Jawdy S."/>
            <person name="Smart L.B."/>
            <person name="Muchero W."/>
        </authorList>
    </citation>
    <scope>NUCLEOTIDE SEQUENCE</scope>
    <source>
        <tissue evidence="1">Shoot tip</tissue>
    </source>
</reference>
<sequence>MIWTYYNHNLPPTRFNNMTNEWGPWKLTVWYNIDWFSSPACRT</sequence>
<organism evidence="1 2">
    <name type="scientific">Salix koriyanagi</name>
    <dbReference type="NCBI Taxonomy" id="2511006"/>
    <lineage>
        <taxon>Eukaryota</taxon>
        <taxon>Viridiplantae</taxon>
        <taxon>Streptophyta</taxon>
        <taxon>Embryophyta</taxon>
        <taxon>Tracheophyta</taxon>
        <taxon>Spermatophyta</taxon>
        <taxon>Magnoliopsida</taxon>
        <taxon>eudicotyledons</taxon>
        <taxon>Gunneridae</taxon>
        <taxon>Pentapetalae</taxon>
        <taxon>rosids</taxon>
        <taxon>fabids</taxon>
        <taxon>Malpighiales</taxon>
        <taxon>Salicaceae</taxon>
        <taxon>Saliceae</taxon>
        <taxon>Salix</taxon>
    </lineage>
</organism>
<dbReference type="EMBL" id="JAPFFM010000006">
    <property type="protein sequence ID" value="KAJ6759150.1"/>
    <property type="molecule type" value="Genomic_DNA"/>
</dbReference>
<evidence type="ECO:0000313" key="2">
    <source>
        <dbReference type="Proteomes" id="UP001151752"/>
    </source>
</evidence>
<accession>A0A9Q1A5K7</accession>
<feature type="non-terminal residue" evidence="1">
    <location>
        <position position="43"/>
    </location>
</feature>
<protein>
    <submittedName>
        <fullName evidence="1">Uncharacterized protein</fullName>
    </submittedName>
</protein>
<gene>
    <name evidence="1" type="ORF">OIU74_025756</name>
</gene>
<keyword evidence="2" id="KW-1185">Reference proteome</keyword>
<comment type="caution">
    <text evidence="1">The sequence shown here is derived from an EMBL/GenBank/DDBJ whole genome shotgun (WGS) entry which is preliminary data.</text>
</comment>
<name>A0A9Q1A5K7_9ROSI</name>
<dbReference type="AlphaFoldDB" id="A0A9Q1A5K7"/>